<dbReference type="Pfam" id="PF12724">
    <property type="entry name" value="Flavodoxin_5"/>
    <property type="match status" value="1"/>
</dbReference>
<sequence length="181" mass="21089">MIINMPKLLVIYSTSDGQTQKIADFIANEIRENYEKVTIININDIKDVNINEYSHIIIGASIRYGKFSKAIYSFIDDTFAILNSKKTAFYSVNLTARKFDKNTPETNSYTRKFLARIQWKPKKCAVFAGALVYPQYKLLDKYMIKLIMKITKGETDTTKSIDYTDWLYVKTWARDFAEKLK</sequence>
<dbReference type="EMBL" id="JBHLXE010000102">
    <property type="protein sequence ID" value="MFC0180485.1"/>
    <property type="molecule type" value="Genomic_DNA"/>
</dbReference>
<comment type="caution">
    <text evidence="9">The sequence shown here is derived from an EMBL/GenBank/DDBJ whole genome shotgun (WGS) entry which is preliminary data.</text>
</comment>
<comment type="function">
    <text evidence="7">Catalyzes the 6-electron oxidation of protoporphyrinogen IX to form protoporphyrin IX; under anaerobic conditions uses menaquinone as an electron acceptor, under aerobic conditions uses ubiquinone as an electron acceptor.</text>
</comment>
<name>A0ABV6CBY1_9GAMM</name>
<comment type="catalytic activity">
    <reaction evidence="7">
        <text>protoporphyrinogen IX + 3 a ubiquinone = protoporphyrin IX + 3 a ubiquinol</text>
        <dbReference type="Rhea" id="RHEA:63936"/>
        <dbReference type="Rhea" id="RHEA-COMP:9565"/>
        <dbReference type="Rhea" id="RHEA-COMP:9566"/>
        <dbReference type="ChEBI" id="CHEBI:16389"/>
        <dbReference type="ChEBI" id="CHEBI:17976"/>
        <dbReference type="ChEBI" id="CHEBI:57306"/>
        <dbReference type="ChEBI" id="CHEBI:57307"/>
    </reaction>
</comment>
<dbReference type="PROSITE" id="PS50902">
    <property type="entry name" value="FLAVODOXIN_LIKE"/>
    <property type="match status" value="1"/>
</dbReference>
<keyword evidence="10" id="KW-1185">Reference proteome</keyword>
<comment type="pathway">
    <text evidence="7">Porphyrin-containing compound metabolism; protoporphyrin-IX biosynthesis; protoporphyrin-IX from protoporphyrinogen-IX: step 1/1.</text>
</comment>
<comment type="similarity">
    <text evidence="7">Belongs to the HemG family.</text>
</comment>
<dbReference type="InterPro" id="IPR052200">
    <property type="entry name" value="Protoporphyrinogen_IX_DH"/>
</dbReference>
<dbReference type="Gene3D" id="3.40.50.360">
    <property type="match status" value="1"/>
</dbReference>
<comment type="cofactor">
    <cofactor evidence="7">
        <name>FMN</name>
        <dbReference type="ChEBI" id="CHEBI:58210"/>
    </cofactor>
    <text evidence="7">Binds 1 FMN non-covalently per subunit.</text>
</comment>
<dbReference type="RefSeq" id="WP_385877605.1">
    <property type="nucleotide sequence ID" value="NZ_JBHLXE010000102.1"/>
</dbReference>
<keyword evidence="6 7" id="KW-0627">Porphyrin biosynthesis</keyword>
<evidence type="ECO:0000256" key="1">
    <source>
        <dbReference type="ARBA" id="ARBA00022630"/>
    </source>
</evidence>
<evidence type="ECO:0000256" key="2">
    <source>
        <dbReference type="ARBA" id="ARBA00022643"/>
    </source>
</evidence>
<dbReference type="InterPro" id="IPR029039">
    <property type="entry name" value="Flavoprotein-like_sf"/>
</dbReference>
<dbReference type="PANTHER" id="PTHR38030:SF2">
    <property type="entry name" value="PROTOPORPHYRINOGEN IX DEHYDROGENASE [QUINONE]"/>
    <property type="match status" value="1"/>
</dbReference>
<keyword evidence="5" id="KW-0472">Membrane</keyword>
<dbReference type="InterPro" id="IPR001226">
    <property type="entry name" value="Flavodoxin_CS"/>
</dbReference>
<keyword evidence="1 7" id="KW-0285">Flavoprotein</keyword>
<proteinExistence type="inferred from homology"/>
<keyword evidence="3 7" id="KW-0547">Nucleotide-binding</keyword>
<evidence type="ECO:0000256" key="5">
    <source>
        <dbReference type="ARBA" id="ARBA00023136"/>
    </source>
</evidence>
<dbReference type="InterPro" id="IPR008254">
    <property type="entry name" value="Flavodoxin/NO_synth"/>
</dbReference>
<gene>
    <name evidence="7 9" type="primary">hemG</name>
    <name evidence="9" type="ORF">ACFFIT_10395</name>
</gene>
<dbReference type="GO" id="GO:0016491">
    <property type="term" value="F:oxidoreductase activity"/>
    <property type="evidence" value="ECO:0007669"/>
    <property type="project" value="UniProtKB-KW"/>
</dbReference>
<comment type="catalytic activity">
    <reaction evidence="7">
        <text>protoporphyrinogen IX + 3 a quinone = protoporphyrin IX + 3 a quinol</text>
        <dbReference type="Rhea" id="RHEA:65032"/>
        <dbReference type="ChEBI" id="CHEBI:24646"/>
        <dbReference type="ChEBI" id="CHEBI:57306"/>
        <dbReference type="ChEBI" id="CHEBI:57307"/>
        <dbReference type="ChEBI" id="CHEBI:132124"/>
        <dbReference type="EC" id="1.3.5.3"/>
    </reaction>
</comment>
<dbReference type="InterPro" id="IPR044264">
    <property type="entry name" value="HemG"/>
</dbReference>
<dbReference type="EC" id="1.3.5.3" evidence="7"/>
<evidence type="ECO:0000256" key="6">
    <source>
        <dbReference type="ARBA" id="ARBA00023244"/>
    </source>
</evidence>
<evidence type="ECO:0000313" key="10">
    <source>
        <dbReference type="Proteomes" id="UP001589758"/>
    </source>
</evidence>
<reference evidence="9 10" key="1">
    <citation type="submission" date="2024-09" db="EMBL/GenBank/DDBJ databases">
        <authorList>
            <person name="Sun Q."/>
            <person name="Mori K."/>
        </authorList>
    </citation>
    <scope>NUCLEOTIDE SEQUENCE [LARGE SCALE GENOMIC DNA]</scope>
    <source>
        <strain evidence="9 10">CCM 8545</strain>
    </source>
</reference>
<keyword evidence="2 7" id="KW-0288">FMN</keyword>
<dbReference type="Proteomes" id="UP001589758">
    <property type="component" value="Unassembled WGS sequence"/>
</dbReference>
<keyword evidence="7" id="KW-1003">Cell membrane</keyword>
<dbReference type="HAMAP" id="MF_00853">
    <property type="entry name" value="HemG"/>
    <property type="match status" value="1"/>
</dbReference>
<evidence type="ECO:0000313" key="9">
    <source>
        <dbReference type="EMBL" id="MFC0180485.1"/>
    </source>
</evidence>
<comment type="catalytic activity">
    <reaction evidence="7">
        <text>protoporphyrinogen IX + 3 a menaquinone = protoporphyrin IX + 3 a menaquinol</text>
        <dbReference type="Rhea" id="RHEA:27409"/>
        <dbReference type="Rhea" id="RHEA-COMP:9537"/>
        <dbReference type="Rhea" id="RHEA-COMP:9539"/>
        <dbReference type="ChEBI" id="CHEBI:16374"/>
        <dbReference type="ChEBI" id="CHEBI:18151"/>
        <dbReference type="ChEBI" id="CHEBI:57306"/>
        <dbReference type="ChEBI" id="CHEBI:57307"/>
        <dbReference type="EC" id="1.3.5.3"/>
    </reaction>
</comment>
<keyword evidence="4 7" id="KW-0560">Oxidoreductase</keyword>
<accession>A0ABV6CBY1</accession>
<dbReference type="PANTHER" id="PTHR38030">
    <property type="entry name" value="PROTOPORPHYRINOGEN IX DEHYDROGENASE [MENAQUINONE]"/>
    <property type="match status" value="1"/>
</dbReference>
<evidence type="ECO:0000259" key="8">
    <source>
        <dbReference type="PROSITE" id="PS50902"/>
    </source>
</evidence>
<dbReference type="PROSITE" id="PS00201">
    <property type="entry name" value="FLAVODOXIN"/>
    <property type="match status" value="1"/>
</dbReference>
<comment type="subcellular location">
    <subcellularLocation>
        <location evidence="7">Cell membrane</location>
        <topology evidence="7">Peripheral membrane protein</topology>
    </subcellularLocation>
</comment>
<evidence type="ECO:0000256" key="4">
    <source>
        <dbReference type="ARBA" id="ARBA00023002"/>
    </source>
</evidence>
<evidence type="ECO:0000256" key="7">
    <source>
        <dbReference type="HAMAP-Rule" id="MF_00853"/>
    </source>
</evidence>
<dbReference type="NCBIfam" id="NF008316">
    <property type="entry name" value="PRK11104.1"/>
    <property type="match status" value="1"/>
</dbReference>
<feature type="domain" description="Flavodoxin-like" evidence="8">
    <location>
        <begin position="8"/>
        <end position="177"/>
    </location>
</feature>
<dbReference type="InterPro" id="IPR026816">
    <property type="entry name" value="Flavodoxin_dom"/>
</dbReference>
<dbReference type="SUPFAM" id="SSF52218">
    <property type="entry name" value="Flavoproteins"/>
    <property type="match status" value="1"/>
</dbReference>
<protein>
    <recommendedName>
        <fullName evidence="7">Protoporphyrinogen IX dehydrogenase [quinone]</fullName>
        <ecNumber evidence="7">1.3.5.3</ecNumber>
    </recommendedName>
    <alternativeName>
        <fullName evidence="7">Protoporphyrinogen IX dehydrogenase [menaquinone]</fullName>
    </alternativeName>
    <alternativeName>
        <fullName evidence="7">Protoporphyrinogen IX dehydrogenase [ubiquinone]</fullName>
    </alternativeName>
    <alternativeName>
        <fullName evidence="7">Protoporphyrinogen oxidase</fullName>
        <shortName evidence="7">PPO</shortName>
    </alternativeName>
</protein>
<evidence type="ECO:0000256" key="3">
    <source>
        <dbReference type="ARBA" id="ARBA00022741"/>
    </source>
</evidence>
<organism evidence="9 10">
    <name type="scientific">Thorsellia kenyensis</name>
    <dbReference type="NCBI Taxonomy" id="1549888"/>
    <lineage>
        <taxon>Bacteria</taxon>
        <taxon>Pseudomonadati</taxon>
        <taxon>Pseudomonadota</taxon>
        <taxon>Gammaproteobacteria</taxon>
        <taxon>Enterobacterales</taxon>
        <taxon>Thorselliaceae</taxon>
        <taxon>Thorsellia</taxon>
    </lineage>
</organism>